<evidence type="ECO:0000256" key="2">
    <source>
        <dbReference type="ARBA" id="ARBA00022980"/>
    </source>
</evidence>
<evidence type="ECO:0000256" key="1">
    <source>
        <dbReference type="ARBA" id="ARBA00009875"/>
    </source>
</evidence>
<dbReference type="GO" id="GO:1990904">
    <property type="term" value="C:ribonucleoprotein complex"/>
    <property type="evidence" value="ECO:0007669"/>
    <property type="project" value="UniProtKB-KW"/>
</dbReference>
<proteinExistence type="inferred from homology"/>
<dbReference type="EMBL" id="DRXH01000169">
    <property type="protein sequence ID" value="HHM44619.1"/>
    <property type="molecule type" value="Genomic_DNA"/>
</dbReference>
<comment type="caution">
    <text evidence="4">The sequence shown here is derived from an EMBL/GenBank/DDBJ whole genome shotgun (WGS) entry which is preliminary data.</text>
</comment>
<dbReference type="GO" id="GO:0006412">
    <property type="term" value="P:translation"/>
    <property type="evidence" value="ECO:0007669"/>
    <property type="project" value="InterPro"/>
</dbReference>
<organism evidence="4">
    <name type="scientific">Caldiarchaeum subterraneum</name>
    <dbReference type="NCBI Taxonomy" id="311458"/>
    <lineage>
        <taxon>Archaea</taxon>
        <taxon>Nitrososphaerota</taxon>
        <taxon>Candidatus Caldarchaeales</taxon>
        <taxon>Candidatus Caldarchaeaceae</taxon>
        <taxon>Candidatus Caldarchaeum</taxon>
    </lineage>
</organism>
<accession>A0A7J3VUJ6</accession>
<keyword evidence="2 4" id="KW-0689">Ribosomal protein</keyword>
<gene>
    <name evidence="4" type="ORF">ENM31_04920</name>
</gene>
<dbReference type="Pfam" id="PF01199">
    <property type="entry name" value="Ribosomal_L34e"/>
    <property type="match status" value="1"/>
</dbReference>
<name>A0A7J3VUJ6_CALS0</name>
<dbReference type="GO" id="GO:0005840">
    <property type="term" value="C:ribosome"/>
    <property type="evidence" value="ECO:0007669"/>
    <property type="project" value="UniProtKB-KW"/>
</dbReference>
<dbReference type="GO" id="GO:0003735">
    <property type="term" value="F:structural constituent of ribosome"/>
    <property type="evidence" value="ECO:0007669"/>
    <property type="project" value="InterPro"/>
</dbReference>
<evidence type="ECO:0000313" key="4">
    <source>
        <dbReference type="EMBL" id="HHM44619.1"/>
    </source>
</evidence>
<reference evidence="4" key="1">
    <citation type="journal article" date="2020" name="mSystems">
        <title>Genome- and Community-Level Interaction Insights into Carbon Utilization and Element Cycling Functions of Hydrothermarchaeota in Hydrothermal Sediment.</title>
        <authorList>
            <person name="Zhou Z."/>
            <person name="Liu Y."/>
            <person name="Xu W."/>
            <person name="Pan J."/>
            <person name="Luo Z.H."/>
            <person name="Li M."/>
        </authorList>
    </citation>
    <scope>NUCLEOTIDE SEQUENCE [LARGE SCALE GENOMIC DNA]</scope>
    <source>
        <strain evidence="4">SpSt-1074</strain>
    </source>
</reference>
<keyword evidence="3" id="KW-0687">Ribonucleoprotein</keyword>
<comment type="similarity">
    <text evidence="1">Belongs to the eukaryotic ribosomal protein eL34 family.</text>
</comment>
<dbReference type="Gene3D" id="6.20.340.10">
    <property type="match status" value="1"/>
</dbReference>
<dbReference type="InterPro" id="IPR008195">
    <property type="entry name" value="Ribosomal_eL34"/>
</dbReference>
<dbReference type="InterPro" id="IPR038562">
    <property type="entry name" value="Ribosomal_eL34_C_sf"/>
</dbReference>
<dbReference type="AlphaFoldDB" id="A0A7J3VUJ6"/>
<evidence type="ECO:0000256" key="3">
    <source>
        <dbReference type="ARBA" id="ARBA00023274"/>
    </source>
</evidence>
<sequence>MVRRSLRTRNIVRKKVRTPGGNTRLHFRRPYSATRYCAYCGKPVHGVSVRGGRGATSRRVSRPGGSLCSSCARNRLLTAVAVEWRL</sequence>
<protein>
    <submittedName>
        <fullName evidence="4">50S ribosomal protein L34e</fullName>
    </submittedName>
</protein>